<reference evidence="2 3" key="1">
    <citation type="submission" date="2013-11" db="EMBL/GenBank/DDBJ databases">
        <title>The Genome Sequence of Phytophthora parasitica P1976.</title>
        <authorList>
            <consortium name="The Broad Institute Genomics Platform"/>
            <person name="Russ C."/>
            <person name="Tyler B."/>
            <person name="Panabieres F."/>
            <person name="Shan W."/>
            <person name="Tripathy S."/>
            <person name="Grunwald N."/>
            <person name="Machado M."/>
            <person name="Johnson C.S."/>
            <person name="Walker B."/>
            <person name="Young S."/>
            <person name="Zeng Q."/>
            <person name="Gargeya S."/>
            <person name="Fitzgerald M."/>
            <person name="Haas B."/>
            <person name="Abouelleil A."/>
            <person name="Allen A.W."/>
            <person name="Alvarado L."/>
            <person name="Arachchi H.M."/>
            <person name="Berlin A.M."/>
            <person name="Chapman S.B."/>
            <person name="Gainer-Dewar J."/>
            <person name="Goldberg J."/>
            <person name="Griggs A."/>
            <person name="Gujja S."/>
            <person name="Hansen M."/>
            <person name="Howarth C."/>
            <person name="Imamovic A."/>
            <person name="Ireland A."/>
            <person name="Larimer J."/>
            <person name="McCowan C."/>
            <person name="Murphy C."/>
            <person name="Pearson M."/>
            <person name="Poon T.W."/>
            <person name="Priest M."/>
            <person name="Roberts A."/>
            <person name="Saif S."/>
            <person name="Shea T."/>
            <person name="Sisk P."/>
            <person name="Sykes S."/>
            <person name="Wortman J."/>
            <person name="Nusbaum C."/>
            <person name="Birren B."/>
        </authorList>
    </citation>
    <scope>NUCLEOTIDE SEQUENCE [LARGE SCALE GENOMIC DNA]</scope>
    <source>
        <strain evidence="2 3">P1976</strain>
    </source>
</reference>
<name>A0A080Z5S2_PHYNI</name>
<sequence length="112" mass="12152">MRRPREKICHRPTNTCNVVFLVAEPPDYRVEFLQHRVTTEDTGSKNAKNLLVGVAALHLELVARCPQGTLEPLNQLTRVGFEAGEVLGRDGSSGFASSENRGGHVVISDGVG</sequence>
<evidence type="ECO:0000256" key="1">
    <source>
        <dbReference type="SAM" id="MobiDB-lite"/>
    </source>
</evidence>
<proteinExistence type="predicted"/>
<evidence type="ECO:0000313" key="3">
    <source>
        <dbReference type="Proteomes" id="UP000028582"/>
    </source>
</evidence>
<evidence type="ECO:0000313" key="2">
    <source>
        <dbReference type="EMBL" id="ETO61983.1"/>
    </source>
</evidence>
<organism evidence="2 3">
    <name type="scientific">Phytophthora nicotianae P1976</name>
    <dbReference type="NCBI Taxonomy" id="1317066"/>
    <lineage>
        <taxon>Eukaryota</taxon>
        <taxon>Sar</taxon>
        <taxon>Stramenopiles</taxon>
        <taxon>Oomycota</taxon>
        <taxon>Peronosporomycetes</taxon>
        <taxon>Peronosporales</taxon>
        <taxon>Peronosporaceae</taxon>
        <taxon>Phytophthora</taxon>
    </lineage>
</organism>
<accession>A0A080Z5S2</accession>
<dbReference type="EMBL" id="ANJA01003689">
    <property type="protein sequence ID" value="ETO61983.1"/>
    <property type="molecule type" value="Genomic_DNA"/>
</dbReference>
<dbReference type="Proteomes" id="UP000028582">
    <property type="component" value="Unassembled WGS sequence"/>
</dbReference>
<dbReference type="AlphaFoldDB" id="A0A080Z5S2"/>
<protein>
    <submittedName>
        <fullName evidence="2">Uncharacterized protein</fullName>
    </submittedName>
</protein>
<comment type="caution">
    <text evidence="2">The sequence shown here is derived from an EMBL/GenBank/DDBJ whole genome shotgun (WGS) entry which is preliminary data.</text>
</comment>
<gene>
    <name evidence="2" type="ORF">F444_20070</name>
</gene>
<feature type="region of interest" description="Disordered" evidence="1">
    <location>
        <begin position="91"/>
        <end position="112"/>
    </location>
</feature>